<evidence type="ECO:0000313" key="1">
    <source>
        <dbReference type="EMBL" id="MEJ2863622.1"/>
    </source>
</evidence>
<dbReference type="RefSeq" id="WP_337704985.1">
    <property type="nucleotide sequence ID" value="NZ_JBBEGM010000009.1"/>
</dbReference>
<keyword evidence="2" id="KW-1185">Reference proteome</keyword>
<accession>A0ABU8M981</accession>
<dbReference type="Proteomes" id="UP001369736">
    <property type="component" value="Unassembled WGS sequence"/>
</dbReference>
<comment type="caution">
    <text evidence="1">The sequence shown here is derived from an EMBL/GenBank/DDBJ whole genome shotgun (WGS) entry which is preliminary data.</text>
</comment>
<name>A0ABU8M981_9PSEU</name>
<proteinExistence type="predicted"/>
<dbReference type="SUPFAM" id="SSF48371">
    <property type="entry name" value="ARM repeat"/>
    <property type="match status" value="1"/>
</dbReference>
<evidence type="ECO:0000313" key="2">
    <source>
        <dbReference type="Proteomes" id="UP001369736"/>
    </source>
</evidence>
<dbReference type="EMBL" id="JBBEGM010000009">
    <property type="protein sequence ID" value="MEJ2863622.1"/>
    <property type="molecule type" value="Genomic_DNA"/>
</dbReference>
<reference evidence="1 2" key="1">
    <citation type="submission" date="2024-03" db="EMBL/GenBank/DDBJ databases">
        <title>Actinomycetospora sp. OC33-EN07, a novel actinomycete isolated from wild orchid (Aerides multiflora).</title>
        <authorList>
            <person name="Suriyachadkun C."/>
        </authorList>
    </citation>
    <scope>NUCLEOTIDE SEQUENCE [LARGE SCALE GENOMIC DNA]</scope>
    <source>
        <strain evidence="1 2">OC33-EN07</strain>
    </source>
</reference>
<protein>
    <submittedName>
        <fullName evidence="1">DNA alkylation repair protein</fullName>
    </submittedName>
</protein>
<dbReference type="Gene3D" id="1.25.40.290">
    <property type="entry name" value="ARM repeat domains"/>
    <property type="match status" value="1"/>
</dbReference>
<dbReference type="InterPro" id="IPR016024">
    <property type="entry name" value="ARM-type_fold"/>
</dbReference>
<gene>
    <name evidence="1" type="ORF">WCD58_20850</name>
</gene>
<organism evidence="1 2">
    <name type="scientific">Actinomycetospora flava</name>
    <dbReference type="NCBI Taxonomy" id="3129232"/>
    <lineage>
        <taxon>Bacteria</taxon>
        <taxon>Bacillati</taxon>
        <taxon>Actinomycetota</taxon>
        <taxon>Actinomycetes</taxon>
        <taxon>Pseudonocardiales</taxon>
        <taxon>Pseudonocardiaceae</taxon>
        <taxon>Actinomycetospora</taxon>
    </lineage>
</organism>
<sequence length="377" mass="41032">MGAMDELISPAVVARLRAAMEAVAPTGDFSALARAEDEVPGLRLRERVDVVRDALLRDVPAGFPAARRVVRDVLDGPHLEGWMIWPVTEFVASRALESGSTRDFDAAMALLARLTVGLTGEFAVRELLVARPERGLHIMRTWTGHDSEHVRRLATEGSRAYLPWAKRVPWLLAHPRATRGILDATYRDPAEYVRRSVANHLNDLSRVDPSVVTDVAAAWAGDPDAHTPRLLRHGLRTLVKRADPAALSLVGFTGNDLHVARPRIAGDVVPWNGDLTFTAAVTNHGETDATVAIDYSIGFRRANGSVSAKTFNLGSRRIAAGGSAVVTKTHSFRPITTRTYYPGAHDVTVQANGVLSPSETFVLERADDDRRQSGARS</sequence>